<dbReference type="Pfam" id="PF00201">
    <property type="entry name" value="UDPGT"/>
    <property type="match status" value="2"/>
</dbReference>
<dbReference type="AlphaFoldDB" id="A0A0D9WPE2"/>
<dbReference type="Proteomes" id="UP000032180">
    <property type="component" value="Chromosome 6"/>
</dbReference>
<dbReference type="Gene3D" id="3.40.50.2000">
    <property type="entry name" value="Glycogen Phosphorylase B"/>
    <property type="match status" value="4"/>
</dbReference>
<feature type="transmembrane region" description="Helical" evidence="8">
    <location>
        <begin position="89"/>
        <end position="113"/>
    </location>
</feature>
<keyword evidence="8" id="KW-1133">Transmembrane helix</keyword>
<dbReference type="Gramene" id="LPERR06G09950.1">
    <property type="protein sequence ID" value="LPERR06G09950.1"/>
    <property type="gene ID" value="LPERR06G09950"/>
</dbReference>
<dbReference type="CDD" id="cd03784">
    <property type="entry name" value="GT1_Gtf-like"/>
    <property type="match status" value="2"/>
</dbReference>
<sequence>MGHLVPFTRLAVALCSGHHGASCEVSLVTATPTVSSAESRHLAALFAAFPALRRLDLRLAPLDHDAPDLAGADPFYLRYESMRRSAASLMAPLLAGASVSALVADIALASVVIPVTRELRLPCYVFFTASATMLTFLAYLPTYLDAAAADAGGVCRVPRSSVPQALHDADDIFTLQFIANGRSLVGADGLIVNAFDAFEPEAIAALQQGTVVAGLPPVFAVGPLTPARFPGQDSGDYLTWLDAQPARSVVYVSFGSRKALPKSQLTSLAAGLELSGHRFLWVVKSTVVDRDDAGEIASLLGEEFLDRVHGGRRGHVTTAWVRQELVLNHPAVGMFVSHCGWNSVTEAAAAGVPVLAWPRFADQRVNAAVVARGGIGSWAEERWSWEGEEGVVSAEEIAGMVKSVMAYEAMREKAARVRVAAAKAVADATSLTSTGEANSDGTRPHVVFVPTAGMGHFHPFFRFIAALSTHDAVDISIVTVLPTVSAAEADHLAALFADFPAVRRIDLHLLPIDAAEFPAGADTFLLRWEALRRSAHLLGPLLAAATPRATAVVTDIVLASHVIPIARELRVQCHVLFISCATMLSLCAYFPVYLENFSGDVGDVDIPGVGRVARSSLPQPLLDPEHLFTRQFVANGGEICKADGVVLNTFDALEPDTLAALRNGTLIPNFPPVFAVGPFKSLTTTTTGEKKSPSPPLAWLDEQSPRSVVYVAFGNRTAVTPDQLSEIAAGLESSGCNFLWVLKTTVVDRDDDADPNIVLGEDFLSRVRGRGHVTKGWVEQEEILSHPAVALFISHCGWNSVVEAAERGVPVLAWPRAGDQRLDAMVVERSGLGVWMEKWSWNGEEGLVSGEEIGRKVREVMDDSVVRATAAKVGEEAAKAVAVGGSSYRSMQEFLVKLKAA</sequence>
<reference evidence="10" key="2">
    <citation type="submission" date="2013-12" db="EMBL/GenBank/DDBJ databases">
        <authorList>
            <person name="Yu Y."/>
            <person name="Lee S."/>
            <person name="de Baynast K."/>
            <person name="Wissotski M."/>
            <person name="Liu L."/>
            <person name="Talag J."/>
            <person name="Goicoechea J."/>
            <person name="Angelova A."/>
            <person name="Jetty R."/>
            <person name="Kudrna D."/>
            <person name="Golser W."/>
            <person name="Rivera L."/>
            <person name="Zhang J."/>
            <person name="Wing R."/>
        </authorList>
    </citation>
    <scope>NUCLEOTIDE SEQUENCE</scope>
</reference>
<dbReference type="EC" id="2.4.1.360" evidence="5"/>
<evidence type="ECO:0000256" key="7">
    <source>
        <dbReference type="ARBA" id="ARBA00082568"/>
    </source>
</evidence>
<dbReference type="eggNOG" id="KOG1192">
    <property type="taxonomic scope" value="Eukaryota"/>
</dbReference>
<dbReference type="FunFam" id="3.40.50.2000:FF:000127">
    <property type="entry name" value="Glycosyltransferase"/>
    <property type="match status" value="1"/>
</dbReference>
<dbReference type="GO" id="GO:0035251">
    <property type="term" value="F:UDP-glucosyltransferase activity"/>
    <property type="evidence" value="ECO:0007669"/>
    <property type="project" value="InterPro"/>
</dbReference>
<evidence type="ECO:0000256" key="3">
    <source>
        <dbReference type="ARBA" id="ARBA00022679"/>
    </source>
</evidence>
<evidence type="ECO:0000256" key="5">
    <source>
        <dbReference type="ARBA" id="ARBA00066896"/>
    </source>
</evidence>
<protein>
    <recommendedName>
        <fullName evidence="6">UDP-glycosyltransferase CGT</fullName>
        <ecNumber evidence="5">2.4.1.360</ecNumber>
    </recommendedName>
    <alternativeName>
        <fullName evidence="7">UDP-glucose:2-hydroxyflavanone C-glucosyltransferase</fullName>
    </alternativeName>
</protein>
<evidence type="ECO:0000256" key="8">
    <source>
        <dbReference type="SAM" id="Phobius"/>
    </source>
</evidence>
<dbReference type="PROSITE" id="PS00375">
    <property type="entry name" value="UDPGT"/>
    <property type="match status" value="1"/>
</dbReference>
<evidence type="ECO:0000256" key="6">
    <source>
        <dbReference type="ARBA" id="ARBA00068884"/>
    </source>
</evidence>
<keyword evidence="8" id="KW-0472">Membrane</keyword>
<dbReference type="EnsemblPlants" id="LPERR06G09950.1">
    <property type="protein sequence ID" value="LPERR06G09950.1"/>
    <property type="gene ID" value="LPERR06G09950"/>
</dbReference>
<keyword evidence="3" id="KW-0808">Transferase</keyword>
<dbReference type="SUPFAM" id="SSF53756">
    <property type="entry name" value="UDP-Glycosyltransferase/glycogen phosphorylase"/>
    <property type="match status" value="2"/>
</dbReference>
<dbReference type="InterPro" id="IPR002213">
    <property type="entry name" value="UDP_glucos_trans"/>
</dbReference>
<reference evidence="9 10" key="1">
    <citation type="submission" date="2012-08" db="EMBL/GenBank/DDBJ databases">
        <title>Oryza genome evolution.</title>
        <authorList>
            <person name="Wing R.A."/>
        </authorList>
    </citation>
    <scope>NUCLEOTIDE SEQUENCE</scope>
</reference>
<dbReference type="PANTHER" id="PTHR48048">
    <property type="entry name" value="GLYCOSYLTRANSFERASE"/>
    <property type="match status" value="1"/>
</dbReference>
<dbReference type="GO" id="GO:0120514">
    <property type="term" value="F:2-hydroxyflavanone C-glucosyltransferase activity"/>
    <property type="evidence" value="ECO:0007669"/>
    <property type="project" value="UniProtKB-EC"/>
</dbReference>
<accession>A0A0D9WPE2</accession>
<feature type="transmembrane region" description="Helical" evidence="8">
    <location>
        <begin position="119"/>
        <end position="140"/>
    </location>
</feature>
<keyword evidence="2" id="KW-0328">Glycosyltransferase</keyword>
<keyword evidence="10" id="KW-1185">Reference proteome</keyword>
<comment type="similarity">
    <text evidence="1">Belongs to the UDP-glycosyltransferase family.</text>
</comment>
<evidence type="ECO:0000256" key="4">
    <source>
        <dbReference type="ARBA" id="ARBA00051296"/>
    </source>
</evidence>
<dbReference type="PANTHER" id="PTHR48048:SF76">
    <property type="entry name" value="UDP-GLYCOSYLTRANSFERASE 708D1-LIKE"/>
    <property type="match status" value="1"/>
</dbReference>
<dbReference type="FunFam" id="3.40.50.2000:FF:000124">
    <property type="entry name" value="Glycosyltransferase"/>
    <property type="match status" value="2"/>
</dbReference>
<dbReference type="InterPro" id="IPR035595">
    <property type="entry name" value="UDP_glycos_trans_CS"/>
</dbReference>
<reference evidence="9" key="3">
    <citation type="submission" date="2015-04" db="UniProtKB">
        <authorList>
            <consortium name="EnsemblPlants"/>
        </authorList>
    </citation>
    <scope>IDENTIFICATION</scope>
</reference>
<evidence type="ECO:0000256" key="2">
    <source>
        <dbReference type="ARBA" id="ARBA00022676"/>
    </source>
</evidence>
<evidence type="ECO:0000313" key="10">
    <source>
        <dbReference type="Proteomes" id="UP000032180"/>
    </source>
</evidence>
<comment type="catalytic activity">
    <reaction evidence="4">
        <text>a 3'-hydro-2'-hydroxy-beta-oxodihydrochalcone + UDP-alpha-D-glucose = a 3'-(beta-D-glucopyranosyl)-2'-hydroxy-beta-oxodihydrochalcone + UDP + H(+)</text>
        <dbReference type="Rhea" id="RHEA:51504"/>
        <dbReference type="ChEBI" id="CHEBI:15378"/>
        <dbReference type="ChEBI" id="CHEBI:58223"/>
        <dbReference type="ChEBI" id="CHEBI:58885"/>
        <dbReference type="ChEBI" id="CHEBI:142482"/>
        <dbReference type="ChEBI" id="CHEBI:142483"/>
        <dbReference type="EC" id="2.4.1.360"/>
    </reaction>
    <physiologicalReaction direction="left-to-right" evidence="4">
        <dbReference type="Rhea" id="RHEA:51505"/>
    </physiologicalReaction>
</comment>
<dbReference type="HOGENOM" id="CLU_001724_8_5_1"/>
<proteinExistence type="inferred from homology"/>
<organism evidence="9 10">
    <name type="scientific">Leersia perrieri</name>
    <dbReference type="NCBI Taxonomy" id="77586"/>
    <lineage>
        <taxon>Eukaryota</taxon>
        <taxon>Viridiplantae</taxon>
        <taxon>Streptophyta</taxon>
        <taxon>Embryophyta</taxon>
        <taxon>Tracheophyta</taxon>
        <taxon>Spermatophyta</taxon>
        <taxon>Magnoliopsida</taxon>
        <taxon>Liliopsida</taxon>
        <taxon>Poales</taxon>
        <taxon>Poaceae</taxon>
        <taxon>BOP clade</taxon>
        <taxon>Oryzoideae</taxon>
        <taxon>Oryzeae</taxon>
        <taxon>Oryzinae</taxon>
        <taxon>Leersia</taxon>
    </lineage>
</organism>
<dbReference type="InterPro" id="IPR050481">
    <property type="entry name" value="UDP-glycosyltransf_plant"/>
</dbReference>
<evidence type="ECO:0000313" key="9">
    <source>
        <dbReference type="EnsemblPlants" id="LPERR06G09950.1"/>
    </source>
</evidence>
<keyword evidence="8" id="KW-0812">Transmembrane</keyword>
<evidence type="ECO:0000256" key="1">
    <source>
        <dbReference type="ARBA" id="ARBA00009995"/>
    </source>
</evidence>
<name>A0A0D9WPE2_9ORYZ</name>